<protein>
    <submittedName>
        <fullName evidence="3">LOW QUALITY PROTEIN: band 4.1-like protein 5</fullName>
    </submittedName>
</protein>
<dbReference type="InterPro" id="IPR000299">
    <property type="entry name" value="FERM_domain"/>
</dbReference>
<name>A0A6P7TXU3_9MOLL</name>
<evidence type="ECO:0000313" key="3">
    <source>
        <dbReference type="RefSeq" id="XP_029654735.2"/>
    </source>
</evidence>
<dbReference type="PANTHER" id="PTHR23280">
    <property type="entry name" value="4.1 G PROTEIN"/>
    <property type="match status" value="1"/>
</dbReference>
<evidence type="ECO:0000259" key="1">
    <source>
        <dbReference type="PROSITE" id="PS50057"/>
    </source>
</evidence>
<dbReference type="Gene3D" id="3.30.1360.120">
    <property type="entry name" value="Probable tRNA modification gtpase trme, domain 1"/>
    <property type="match status" value="1"/>
</dbReference>
<dbReference type="SUPFAM" id="SSF50729">
    <property type="entry name" value="PH domain-like"/>
    <property type="match status" value="1"/>
</dbReference>
<dbReference type="InterPro" id="IPR027266">
    <property type="entry name" value="TrmE/GcvT-like"/>
</dbReference>
<dbReference type="Pfam" id="PF00373">
    <property type="entry name" value="FERM_M"/>
    <property type="match status" value="1"/>
</dbReference>
<dbReference type="Pfam" id="PF09379">
    <property type="entry name" value="FERM_N"/>
    <property type="match status" value="1"/>
</dbReference>
<dbReference type="GO" id="GO:0031032">
    <property type="term" value="P:actomyosin structure organization"/>
    <property type="evidence" value="ECO:0007669"/>
    <property type="project" value="TreeGrafter"/>
</dbReference>
<gene>
    <name evidence="3" type="primary">LOC115228243</name>
</gene>
<dbReference type="InterPro" id="IPR035963">
    <property type="entry name" value="FERM_2"/>
</dbReference>
<dbReference type="SMART" id="SM00295">
    <property type="entry name" value="B41"/>
    <property type="match status" value="1"/>
</dbReference>
<sequence length="351" mass="40732">MVPCESAEFVVSQILDYSKDGQKTGLVGLGARDYLRIEAGLCLYGNELNDVTNIKEAGLSWILMVGNKSWFFNRRIFGNKKRSTINEAEKQKPKKGNVFCKITFLDGTEICCEQRKKCLGIDLIELAIYHLDLIEKDYFGLQFVDSDNVKRWLDPLKTLSHQWKSKSLFDLNFVVKFYPSEPNKMREECTRWAICGCCRYQVYLQLKNDLFTGKLECGQDVAVELSALVLQVTKIIILAELGDFNRKNHSLGNISEFRFVPNQSEQFERLVYDVFRTYRLEYWQNCSGLTPEHAELAFLNKCKYLDMYGVDLHNVIGCDDNEYLLGLTPSGILIFERQEKIGLFFWYFLFV</sequence>
<dbReference type="InterPro" id="IPR019749">
    <property type="entry name" value="Band_41_domain"/>
</dbReference>
<reference evidence="3" key="1">
    <citation type="submission" date="2025-08" db="UniProtKB">
        <authorList>
            <consortium name="RefSeq"/>
        </authorList>
    </citation>
    <scope>IDENTIFICATION</scope>
</reference>
<dbReference type="SUPFAM" id="SSF103025">
    <property type="entry name" value="Folate-binding domain"/>
    <property type="match status" value="1"/>
</dbReference>
<keyword evidence="2" id="KW-1185">Reference proteome</keyword>
<accession>A0A6P7TXU3</accession>
<dbReference type="PRINTS" id="PR00935">
    <property type="entry name" value="BAND41"/>
</dbReference>
<feature type="domain" description="FERM" evidence="1">
    <location>
        <begin position="98"/>
        <end position="351"/>
    </location>
</feature>
<proteinExistence type="predicted"/>
<dbReference type="GO" id="GO:0005856">
    <property type="term" value="C:cytoskeleton"/>
    <property type="evidence" value="ECO:0007669"/>
    <property type="project" value="TreeGrafter"/>
</dbReference>
<dbReference type="KEGG" id="osn:115228243"/>
<dbReference type="Gene3D" id="3.10.20.90">
    <property type="entry name" value="Phosphatidylinositol 3-kinase Catalytic Subunit, Chain A, domain 1"/>
    <property type="match status" value="1"/>
</dbReference>
<dbReference type="CDD" id="cd14473">
    <property type="entry name" value="FERM_B-lobe"/>
    <property type="match status" value="1"/>
</dbReference>
<dbReference type="AlphaFoldDB" id="A0A6P7TXU3"/>
<dbReference type="InterPro" id="IPR019748">
    <property type="entry name" value="FERM_central"/>
</dbReference>
<dbReference type="Gene3D" id="1.20.80.10">
    <property type="match status" value="1"/>
</dbReference>
<dbReference type="Gene3D" id="2.30.29.30">
    <property type="entry name" value="Pleckstrin-homology domain (PH domain)/Phosphotyrosine-binding domain (PTB)"/>
    <property type="match status" value="1"/>
</dbReference>
<dbReference type="InterPro" id="IPR029071">
    <property type="entry name" value="Ubiquitin-like_domsf"/>
</dbReference>
<dbReference type="PROSITE" id="PS50057">
    <property type="entry name" value="FERM_3"/>
    <property type="match status" value="1"/>
</dbReference>
<dbReference type="InterPro" id="IPR011993">
    <property type="entry name" value="PH-like_dom_sf"/>
</dbReference>
<dbReference type="InterPro" id="IPR014352">
    <property type="entry name" value="FERM/acyl-CoA-bd_prot_sf"/>
</dbReference>
<dbReference type="Proteomes" id="UP000515154">
    <property type="component" value="Unplaced"/>
</dbReference>
<dbReference type="SUPFAM" id="SSF47031">
    <property type="entry name" value="Second domain of FERM"/>
    <property type="match status" value="1"/>
</dbReference>
<dbReference type="InterPro" id="IPR018979">
    <property type="entry name" value="FERM_N"/>
</dbReference>
<organism evidence="2 3">
    <name type="scientific">Octopus sinensis</name>
    <name type="common">East Asian common octopus</name>
    <dbReference type="NCBI Taxonomy" id="2607531"/>
    <lineage>
        <taxon>Eukaryota</taxon>
        <taxon>Metazoa</taxon>
        <taxon>Spiralia</taxon>
        <taxon>Lophotrochozoa</taxon>
        <taxon>Mollusca</taxon>
        <taxon>Cephalopoda</taxon>
        <taxon>Coleoidea</taxon>
        <taxon>Octopodiformes</taxon>
        <taxon>Octopoda</taxon>
        <taxon>Incirrata</taxon>
        <taxon>Octopodidae</taxon>
        <taxon>Octopus</taxon>
    </lineage>
</organism>
<dbReference type="SUPFAM" id="SSF54236">
    <property type="entry name" value="Ubiquitin-like"/>
    <property type="match status" value="1"/>
</dbReference>
<dbReference type="RefSeq" id="XP_029654735.2">
    <property type="nucleotide sequence ID" value="XM_029798875.2"/>
</dbReference>
<dbReference type="PANTHER" id="PTHR23280:SF25">
    <property type="entry name" value="MOESIN_EZRIN_RADIXIN HOMOLOG 1"/>
    <property type="match status" value="1"/>
</dbReference>
<evidence type="ECO:0000313" key="2">
    <source>
        <dbReference type="Proteomes" id="UP000515154"/>
    </source>
</evidence>